<keyword evidence="1" id="KW-0812">Transmembrane</keyword>
<evidence type="ECO:0000313" key="3">
    <source>
        <dbReference type="Proteomes" id="UP001630127"/>
    </source>
</evidence>
<organism evidence="2 3">
    <name type="scientific">Cinchona calisaya</name>
    <dbReference type="NCBI Taxonomy" id="153742"/>
    <lineage>
        <taxon>Eukaryota</taxon>
        <taxon>Viridiplantae</taxon>
        <taxon>Streptophyta</taxon>
        <taxon>Embryophyta</taxon>
        <taxon>Tracheophyta</taxon>
        <taxon>Spermatophyta</taxon>
        <taxon>Magnoliopsida</taxon>
        <taxon>eudicotyledons</taxon>
        <taxon>Gunneridae</taxon>
        <taxon>Pentapetalae</taxon>
        <taxon>asterids</taxon>
        <taxon>lamiids</taxon>
        <taxon>Gentianales</taxon>
        <taxon>Rubiaceae</taxon>
        <taxon>Cinchonoideae</taxon>
        <taxon>Cinchoneae</taxon>
        <taxon>Cinchona</taxon>
    </lineage>
</organism>
<feature type="transmembrane region" description="Helical" evidence="1">
    <location>
        <begin position="12"/>
        <end position="35"/>
    </location>
</feature>
<evidence type="ECO:0000256" key="1">
    <source>
        <dbReference type="SAM" id="Phobius"/>
    </source>
</evidence>
<dbReference type="Proteomes" id="UP001630127">
    <property type="component" value="Unassembled WGS sequence"/>
</dbReference>
<reference evidence="2 3" key="1">
    <citation type="submission" date="2024-11" db="EMBL/GenBank/DDBJ databases">
        <title>A near-complete genome assembly of Cinchona calisaya.</title>
        <authorList>
            <person name="Lian D.C."/>
            <person name="Zhao X.W."/>
            <person name="Wei L."/>
        </authorList>
    </citation>
    <scope>NUCLEOTIDE SEQUENCE [LARGE SCALE GENOMIC DNA]</scope>
    <source>
        <tissue evidence="2">Nenye</tissue>
    </source>
</reference>
<keyword evidence="1" id="KW-1133">Transmembrane helix</keyword>
<name>A0ABD2XZF3_9GENT</name>
<accession>A0ABD2XZF3</accession>
<dbReference type="PANTHER" id="PTHR31852">
    <property type="entry name" value="LATE EMBRYOGENESIS ABUNDANT (LEA) HYDROXYPROLINE-RICH GLYCOPROTEIN FAMILY"/>
    <property type="match status" value="1"/>
</dbReference>
<dbReference type="EMBL" id="JBJUIK010000017">
    <property type="protein sequence ID" value="KAL3498917.1"/>
    <property type="molecule type" value="Genomic_DNA"/>
</dbReference>
<proteinExistence type="predicted"/>
<keyword evidence="1" id="KW-0472">Membrane</keyword>
<evidence type="ECO:0000313" key="2">
    <source>
        <dbReference type="EMBL" id="KAL3498917.1"/>
    </source>
</evidence>
<evidence type="ECO:0008006" key="4">
    <source>
        <dbReference type="Google" id="ProtNLM"/>
    </source>
</evidence>
<dbReference type="AlphaFoldDB" id="A0ABD2XZF3"/>
<dbReference type="InterPro" id="IPR055301">
    <property type="entry name" value="Lea14-like_2"/>
</dbReference>
<sequence>MAKGEGNRNKKCLAYILAFIVFQTGIILIFALTVMRIKNPKVRFGAIAVDNFSTSNSSTSSTSLNMRLLAQFTVKNTNFGHFKYVGETVVPKGRAKARKTKKFNIMVDISTDRLSGNVTDLGNDINSGVLRLSSYAKLNGKVHLMKVIKKNKSGEMNCNWAICFATRQIQNLHCK</sequence>
<gene>
    <name evidence="2" type="ORF">ACH5RR_041649</name>
</gene>
<protein>
    <recommendedName>
        <fullName evidence="4">Late embryogenesis abundant protein LEA-2 subgroup domain-containing protein</fullName>
    </recommendedName>
</protein>
<keyword evidence="3" id="KW-1185">Reference proteome</keyword>
<comment type="caution">
    <text evidence="2">The sequence shown here is derived from an EMBL/GenBank/DDBJ whole genome shotgun (WGS) entry which is preliminary data.</text>
</comment>